<proteinExistence type="predicted"/>
<dbReference type="PANTHER" id="PTHR12329">
    <property type="entry name" value="BCL2-ASSOCIATED ATHANOGENE"/>
    <property type="match status" value="1"/>
</dbReference>
<dbReference type="AlphaFoldDB" id="A0A022QFF8"/>
<organism evidence="4 5">
    <name type="scientific">Erythranthe guttata</name>
    <name type="common">Yellow monkey flower</name>
    <name type="synonym">Mimulus guttatus</name>
    <dbReference type="NCBI Taxonomy" id="4155"/>
    <lineage>
        <taxon>Eukaryota</taxon>
        <taxon>Viridiplantae</taxon>
        <taxon>Streptophyta</taxon>
        <taxon>Embryophyta</taxon>
        <taxon>Tracheophyta</taxon>
        <taxon>Spermatophyta</taxon>
        <taxon>Magnoliopsida</taxon>
        <taxon>eudicotyledons</taxon>
        <taxon>Gunneridae</taxon>
        <taxon>Pentapetalae</taxon>
        <taxon>asterids</taxon>
        <taxon>lamiids</taxon>
        <taxon>Lamiales</taxon>
        <taxon>Phrymaceae</taxon>
        <taxon>Erythranthe</taxon>
    </lineage>
</organism>
<name>A0A022QFF8_ERYGU</name>
<dbReference type="SUPFAM" id="SSF63491">
    <property type="entry name" value="BAG domain"/>
    <property type="match status" value="1"/>
</dbReference>
<keyword evidence="5" id="KW-1185">Reference proteome</keyword>
<dbReference type="PANTHER" id="PTHR12329:SF16">
    <property type="entry name" value="BAG FAMILY MOLECULAR CHAPERONE REGULATOR 1"/>
    <property type="match status" value="1"/>
</dbReference>
<dbReference type="Proteomes" id="UP000030748">
    <property type="component" value="Unassembled WGS sequence"/>
</dbReference>
<reference evidence="4 5" key="1">
    <citation type="journal article" date="2013" name="Proc. Natl. Acad. Sci. U.S.A.">
        <title>Fine-scale variation in meiotic recombination in Mimulus inferred from population shotgun sequencing.</title>
        <authorList>
            <person name="Hellsten U."/>
            <person name="Wright K.M."/>
            <person name="Jenkins J."/>
            <person name="Shu S."/>
            <person name="Yuan Y."/>
            <person name="Wessler S.R."/>
            <person name="Schmutz J."/>
            <person name="Willis J.H."/>
            <person name="Rokhsar D.S."/>
        </authorList>
    </citation>
    <scope>NUCLEOTIDE SEQUENCE [LARGE SCALE GENOMIC DNA]</scope>
    <source>
        <strain evidence="5">cv. DUN x IM62</strain>
    </source>
</reference>
<accession>A0A022QFF8</accession>
<sequence length="152" mass="17103">MKNLNRKPEMGRRNGVIGLGLMPDHWPTTSNIINVSFPLPPQYPSTSTTPAPDEPKSQEEEISKGEEAVAQVRKEVDILEHQVFALQVVVNNGSKVDGKEISYLTEMLMMKLLKLDGIEAEGEGRAQRRMQVRRVQGIVEKLDLLKLRNSKL</sequence>
<evidence type="ECO:0000313" key="5">
    <source>
        <dbReference type="Proteomes" id="UP000030748"/>
    </source>
</evidence>
<protein>
    <recommendedName>
        <fullName evidence="3">BAG domain-containing protein</fullName>
    </recommendedName>
</protein>
<evidence type="ECO:0000313" key="4">
    <source>
        <dbReference type="EMBL" id="EYU26686.1"/>
    </source>
</evidence>
<feature type="domain" description="BAG" evidence="3">
    <location>
        <begin position="68"/>
        <end position="146"/>
    </location>
</feature>
<evidence type="ECO:0000256" key="2">
    <source>
        <dbReference type="SAM" id="MobiDB-lite"/>
    </source>
</evidence>
<dbReference type="EMBL" id="KI631651">
    <property type="protein sequence ID" value="EYU26686.1"/>
    <property type="molecule type" value="Genomic_DNA"/>
</dbReference>
<dbReference type="InterPro" id="IPR039773">
    <property type="entry name" value="BAG_chaperone_regulator"/>
</dbReference>
<dbReference type="PROSITE" id="PS51035">
    <property type="entry name" value="BAG"/>
    <property type="match status" value="1"/>
</dbReference>
<gene>
    <name evidence="4" type="ORF">MIMGU_mgv1a015551mg</name>
</gene>
<keyword evidence="1" id="KW-0143">Chaperone</keyword>
<dbReference type="Gene3D" id="1.20.58.120">
    <property type="entry name" value="BAG domain"/>
    <property type="match status" value="1"/>
</dbReference>
<dbReference type="Pfam" id="PF02179">
    <property type="entry name" value="BAG"/>
    <property type="match status" value="1"/>
</dbReference>
<dbReference type="InterPro" id="IPR036533">
    <property type="entry name" value="BAG_dom_sf"/>
</dbReference>
<feature type="compositionally biased region" description="Basic and acidic residues" evidence="2">
    <location>
        <begin position="53"/>
        <end position="67"/>
    </location>
</feature>
<dbReference type="GO" id="GO:0051087">
    <property type="term" value="F:protein-folding chaperone binding"/>
    <property type="evidence" value="ECO:0007669"/>
    <property type="project" value="InterPro"/>
</dbReference>
<evidence type="ECO:0000259" key="3">
    <source>
        <dbReference type="PROSITE" id="PS51035"/>
    </source>
</evidence>
<dbReference type="SMART" id="SM00264">
    <property type="entry name" value="BAG"/>
    <property type="match status" value="1"/>
</dbReference>
<feature type="region of interest" description="Disordered" evidence="2">
    <location>
        <begin position="37"/>
        <end position="67"/>
    </location>
</feature>
<dbReference type="InterPro" id="IPR003103">
    <property type="entry name" value="BAG_domain"/>
</dbReference>
<evidence type="ECO:0000256" key="1">
    <source>
        <dbReference type="ARBA" id="ARBA00023186"/>
    </source>
</evidence>
<dbReference type="OrthoDB" id="417450at2759"/>